<proteinExistence type="predicted"/>
<protein>
    <submittedName>
        <fullName evidence="1">DUF2480 family protein</fullName>
    </submittedName>
</protein>
<keyword evidence="2" id="KW-1185">Reference proteome</keyword>
<name>A0A7L8AC29_9FLAO</name>
<organism evidence="1 2">
    <name type="scientific">Polaribacter haliotis</name>
    <dbReference type="NCBI Taxonomy" id="1888915"/>
    <lineage>
        <taxon>Bacteria</taxon>
        <taxon>Pseudomonadati</taxon>
        <taxon>Bacteroidota</taxon>
        <taxon>Flavobacteriia</taxon>
        <taxon>Flavobacteriales</taxon>
        <taxon>Flavobacteriaceae</taxon>
    </lineage>
</organism>
<dbReference type="Pfam" id="PF10652">
    <property type="entry name" value="DUF2480"/>
    <property type="match status" value="1"/>
</dbReference>
<reference evidence="1 2" key="1">
    <citation type="journal article" date="2016" name="Int. J. Syst. Evol. Microbiol.">
        <title>Polaribacter haliotis sp. nov., isolated from the gut of abalone Haliotis discus hannai.</title>
        <authorList>
            <person name="Kim Y.O."/>
            <person name="Park I.S."/>
            <person name="Park S."/>
            <person name="Nam B.H."/>
            <person name="Park J.M."/>
            <person name="Kim D.G."/>
            <person name="Yoon J.H."/>
        </authorList>
    </citation>
    <scope>NUCLEOTIDE SEQUENCE [LARGE SCALE GENOMIC DNA]</scope>
    <source>
        <strain evidence="1 2">KCTC 52418</strain>
    </source>
</reference>
<dbReference type="RefSeq" id="WP_088354954.1">
    <property type="nucleotide sequence ID" value="NZ_CP061813.1"/>
</dbReference>
<dbReference type="EMBL" id="CP061813">
    <property type="protein sequence ID" value="QOD59457.1"/>
    <property type="molecule type" value="Genomic_DNA"/>
</dbReference>
<dbReference type="KEGG" id="phal:H9I45_08730"/>
<dbReference type="InterPro" id="IPR018914">
    <property type="entry name" value="DUF2480"/>
</dbReference>
<dbReference type="AlphaFoldDB" id="A0A7L8AC29"/>
<dbReference type="OrthoDB" id="9803040at2"/>
<gene>
    <name evidence="1" type="ORF">H9I45_08730</name>
</gene>
<accession>A0A7L8AC29</accession>
<evidence type="ECO:0000313" key="1">
    <source>
        <dbReference type="EMBL" id="QOD59457.1"/>
    </source>
</evidence>
<sequence length="169" mass="19517">MQEEIINRVATSKLKTFDLEEIYPEGERVLFDVKDWLFQELILKERDFREFVKNHDWSQYKNKFVAITCTVDAIIPSWAFMLVASELTPFANKVVIGNLELLETVLYQELLQFIDFRDFTDVPVIIKGCANKPIPESAYAFLIAKLQPIAKSIMFGEACSTVPLFKAKK</sequence>
<dbReference type="Proteomes" id="UP000516764">
    <property type="component" value="Chromosome"/>
</dbReference>
<evidence type="ECO:0000313" key="2">
    <source>
        <dbReference type="Proteomes" id="UP000516764"/>
    </source>
</evidence>